<dbReference type="RefSeq" id="WP_211010150.1">
    <property type="nucleotide sequence ID" value="NZ_JASJUT010000003.1"/>
</dbReference>
<comment type="caution">
    <text evidence="1">The sequence shown here is derived from an EMBL/GenBank/DDBJ whole genome shotgun (WGS) entry which is preliminary data.</text>
</comment>
<keyword evidence="2" id="KW-1185">Reference proteome</keyword>
<name>A0ABT7EJ99_9GAMM</name>
<evidence type="ECO:0000313" key="2">
    <source>
        <dbReference type="Proteomes" id="UP001231915"/>
    </source>
</evidence>
<protein>
    <submittedName>
        <fullName evidence="1">DUF4826 family protein</fullName>
    </submittedName>
</protein>
<sequence>MSKSQQQQSLQLWQREQLQAAQRHLAEKGIITNKVIEKECRILPPAIAVWKLQDEQGKGYWAITGQVPTDATGDKAASNAREALRYFSYQWQLKADGIITAGVKEKTQVDFANLLVNKAHDIYAIYNNDKLWASVAS</sequence>
<reference evidence="1 2" key="1">
    <citation type="submission" date="2023-05" db="EMBL/GenBank/DDBJ databases">
        <title>Pseudoalteromonas ardens sp. nov., Pseudoalteromonas obscura sp. nov., and Pseudoalteromonas umbrosa sp. nov., isolated from the coral Montipora capitata.</title>
        <authorList>
            <person name="Thomas E.M."/>
            <person name="Smith E.M."/>
            <person name="Papke E."/>
            <person name="Shlafstein M.D."/>
            <person name="Oline D.K."/>
            <person name="Videau P."/>
            <person name="Saw J.H."/>
            <person name="Strangman W.K."/>
            <person name="Ushijima B."/>
        </authorList>
    </citation>
    <scope>NUCLEOTIDE SEQUENCE [LARGE SCALE GENOMIC DNA]</scope>
    <source>
        <strain evidence="1 2">P94</strain>
    </source>
</reference>
<proteinExistence type="predicted"/>
<organism evidence="1 2">
    <name type="scientific">Pseudoalteromonas obscura</name>
    <dbReference type="NCBI Taxonomy" id="3048491"/>
    <lineage>
        <taxon>Bacteria</taxon>
        <taxon>Pseudomonadati</taxon>
        <taxon>Pseudomonadota</taxon>
        <taxon>Gammaproteobacteria</taxon>
        <taxon>Alteromonadales</taxon>
        <taxon>Pseudoalteromonadaceae</taxon>
        <taxon>Pseudoalteromonas</taxon>
    </lineage>
</organism>
<dbReference type="Proteomes" id="UP001231915">
    <property type="component" value="Unassembled WGS sequence"/>
</dbReference>
<accession>A0ABT7EJ99</accession>
<dbReference type="Pfam" id="PF16108">
    <property type="entry name" value="DUF4826"/>
    <property type="match status" value="1"/>
</dbReference>
<dbReference type="InterPro" id="IPR032251">
    <property type="entry name" value="DUF4826"/>
</dbReference>
<gene>
    <name evidence="1" type="ORF">QNM18_08795</name>
</gene>
<dbReference type="EMBL" id="JASJUT010000003">
    <property type="protein sequence ID" value="MDK2595135.1"/>
    <property type="molecule type" value="Genomic_DNA"/>
</dbReference>
<evidence type="ECO:0000313" key="1">
    <source>
        <dbReference type="EMBL" id="MDK2595135.1"/>
    </source>
</evidence>